<dbReference type="Proteomes" id="UP000649753">
    <property type="component" value="Unassembled WGS sequence"/>
</dbReference>
<dbReference type="AlphaFoldDB" id="A0A927MD96"/>
<feature type="signal peptide" evidence="1">
    <location>
        <begin position="1"/>
        <end position="34"/>
    </location>
</feature>
<reference evidence="2" key="1">
    <citation type="submission" date="2020-10" db="EMBL/GenBank/DDBJ databases">
        <title>Sequencing the genomes of 1000 actinobacteria strains.</title>
        <authorList>
            <person name="Klenk H.-P."/>
        </authorList>
    </citation>
    <scope>NUCLEOTIDE SEQUENCE</scope>
    <source>
        <strain evidence="2">DSM 46832</strain>
    </source>
</reference>
<accession>A0A927MD96</accession>
<dbReference type="RefSeq" id="WP_192771373.1">
    <property type="nucleotide sequence ID" value="NZ_JADBEB010000001.1"/>
</dbReference>
<dbReference type="InterPro" id="IPR005506">
    <property type="entry name" value="DUF312_ALF"/>
</dbReference>
<dbReference type="Pfam" id="PF03752">
    <property type="entry name" value="ALF"/>
    <property type="match status" value="1"/>
</dbReference>
<feature type="chain" id="PRO_5037020121" description="HEAT repeat domain-containing protein" evidence="1">
    <location>
        <begin position="35"/>
        <end position="340"/>
    </location>
</feature>
<evidence type="ECO:0000313" key="3">
    <source>
        <dbReference type="Proteomes" id="UP000649753"/>
    </source>
</evidence>
<proteinExistence type="predicted"/>
<comment type="caution">
    <text evidence="2">The sequence shown here is derived from an EMBL/GenBank/DDBJ whole genome shotgun (WGS) entry which is preliminary data.</text>
</comment>
<name>A0A927MD96_9ACTN</name>
<protein>
    <recommendedName>
        <fullName evidence="4">HEAT repeat domain-containing protein</fullName>
    </recommendedName>
</protein>
<keyword evidence="3" id="KW-1185">Reference proteome</keyword>
<evidence type="ECO:0000256" key="1">
    <source>
        <dbReference type="SAM" id="SignalP"/>
    </source>
</evidence>
<evidence type="ECO:0008006" key="4">
    <source>
        <dbReference type="Google" id="ProtNLM"/>
    </source>
</evidence>
<keyword evidence="1" id="KW-0732">Signal</keyword>
<gene>
    <name evidence="2" type="ORF">H4W31_008110</name>
</gene>
<dbReference type="EMBL" id="JADBEB010000001">
    <property type="protein sequence ID" value="MBE1492472.1"/>
    <property type="molecule type" value="Genomic_DNA"/>
</dbReference>
<sequence length="340" mass="36493">MLKIHRQSRLPAALLALVLALGIAQLAVAPPAVAAASQADRERVQWRAMSDGRWEVRTAAVVALNSSDPDAVTRFLQTGLASAINRAVIFERADVAEINYWLRISPTDSAVHLGCERALMATHDEKHEFVETGLAIAQELDASGQHQHDEEVAEQAQADRDFVGSLAESDPGPQVRAAAVAAIAGGEDRDIADFFNYYWAAGARLDDEAYRLAISDLDLRGNATMARLRQAALDAEAAEAAASGEAAEKLHAETVAAWRAVATAATGTSVNWAAERDRAAEQAAKWATVAEYAQGATTEQDWAAVVARAGTNAAAWQDAVRWAEEQAQMWARLAEEADDR</sequence>
<evidence type="ECO:0000313" key="2">
    <source>
        <dbReference type="EMBL" id="MBE1492472.1"/>
    </source>
</evidence>
<organism evidence="2 3">
    <name type="scientific">Plantactinospora soyae</name>
    <dbReference type="NCBI Taxonomy" id="1544732"/>
    <lineage>
        <taxon>Bacteria</taxon>
        <taxon>Bacillati</taxon>
        <taxon>Actinomycetota</taxon>
        <taxon>Actinomycetes</taxon>
        <taxon>Micromonosporales</taxon>
        <taxon>Micromonosporaceae</taxon>
        <taxon>Plantactinospora</taxon>
    </lineage>
</organism>